<proteinExistence type="predicted"/>
<protein>
    <submittedName>
        <fullName evidence="1">Uncharacterized protein</fullName>
    </submittedName>
</protein>
<evidence type="ECO:0000313" key="1">
    <source>
        <dbReference type="EMBL" id="KAJ7524285.1"/>
    </source>
</evidence>
<reference evidence="2" key="1">
    <citation type="journal article" date="2024" name="Proc. Natl. Acad. Sci. U.S.A.">
        <title>Extraordinary preservation of gene collinearity over three hundred million years revealed in homosporous lycophytes.</title>
        <authorList>
            <person name="Li C."/>
            <person name="Wickell D."/>
            <person name="Kuo L.Y."/>
            <person name="Chen X."/>
            <person name="Nie B."/>
            <person name="Liao X."/>
            <person name="Peng D."/>
            <person name="Ji J."/>
            <person name="Jenkins J."/>
            <person name="Williams M."/>
            <person name="Shu S."/>
            <person name="Plott C."/>
            <person name="Barry K."/>
            <person name="Rajasekar S."/>
            <person name="Grimwood J."/>
            <person name="Han X."/>
            <person name="Sun S."/>
            <person name="Hou Z."/>
            <person name="He W."/>
            <person name="Dai G."/>
            <person name="Sun C."/>
            <person name="Schmutz J."/>
            <person name="Leebens-Mack J.H."/>
            <person name="Li F.W."/>
            <person name="Wang L."/>
        </authorList>
    </citation>
    <scope>NUCLEOTIDE SEQUENCE [LARGE SCALE GENOMIC DNA]</scope>
    <source>
        <strain evidence="2">cv. PW_Plant_1</strain>
    </source>
</reference>
<comment type="caution">
    <text evidence="1">The sequence shown here is derived from an EMBL/GenBank/DDBJ whole genome shotgun (WGS) entry which is preliminary data.</text>
</comment>
<evidence type="ECO:0000313" key="2">
    <source>
        <dbReference type="Proteomes" id="UP001162992"/>
    </source>
</evidence>
<gene>
    <name evidence="1" type="ORF">O6H91_18G085300</name>
</gene>
<dbReference type="EMBL" id="CM055109">
    <property type="protein sequence ID" value="KAJ7524285.1"/>
    <property type="molecule type" value="Genomic_DNA"/>
</dbReference>
<sequence length="174" mass="18859">MERDSTRGYVFVTVGTTSFDALVRIADSRACREALLSRGYSSVVFQIGRGSYIPQKSTGDEDSLKTNYFTFAPSLADFIKNAALIISHAGSGSIFEALRAGRPLVVVANDALMDNHQMELAEELAESKYLFCASPGTLVNTITTMDLSSLIRYPASTPLAVVQALDQFLGFSNQ</sequence>
<dbReference type="Proteomes" id="UP001162992">
    <property type="component" value="Chromosome 18"/>
</dbReference>
<accession>A0ACC2B3I2</accession>
<name>A0ACC2B3I2_DIPCM</name>
<organism evidence="1 2">
    <name type="scientific">Diphasiastrum complanatum</name>
    <name type="common">Issler's clubmoss</name>
    <name type="synonym">Lycopodium complanatum</name>
    <dbReference type="NCBI Taxonomy" id="34168"/>
    <lineage>
        <taxon>Eukaryota</taxon>
        <taxon>Viridiplantae</taxon>
        <taxon>Streptophyta</taxon>
        <taxon>Embryophyta</taxon>
        <taxon>Tracheophyta</taxon>
        <taxon>Lycopodiopsida</taxon>
        <taxon>Lycopodiales</taxon>
        <taxon>Lycopodiaceae</taxon>
        <taxon>Lycopodioideae</taxon>
        <taxon>Diphasiastrum</taxon>
    </lineage>
</organism>
<keyword evidence="2" id="KW-1185">Reference proteome</keyword>